<organism evidence="1 2">
    <name type="scientific">Eiseniibacteriota bacterium</name>
    <dbReference type="NCBI Taxonomy" id="2212470"/>
    <lineage>
        <taxon>Bacteria</taxon>
        <taxon>Candidatus Eiseniibacteriota</taxon>
    </lineage>
</organism>
<sequence length="280" mass="31068">MDAIRRLCGFAAGLERLLAARDAADLDATWDELNLGQLGWEALALARRANTEALEPTLTAVDRRLLAALERGRAFLDPHIVTFRVPELERWQHAAAAALVGARWGVAGLRTVIADTRAPLGRRYFAFLALAERHPRDAWPLFARYLQTPGAHHAFVAAAVEAARYYPGQAPDLIALFQRIRGDEMLRRFLAPKILESLYVLDDPAALPLYEQLLVAGHTDPDAGRCEVTRALVAVRKLTGRVAASSKFADPEEPDVVRALDEAQRVFEEERDRLEPVVVI</sequence>
<gene>
    <name evidence="1" type="ORF">E6K74_05180</name>
</gene>
<dbReference type="Proteomes" id="UP000319829">
    <property type="component" value="Unassembled WGS sequence"/>
</dbReference>
<proteinExistence type="predicted"/>
<protein>
    <recommendedName>
        <fullName evidence="3">ERAP1-like C-terminal domain-containing protein</fullName>
    </recommendedName>
</protein>
<dbReference type="AlphaFoldDB" id="A0A538STR0"/>
<reference evidence="1 2" key="1">
    <citation type="journal article" date="2019" name="Nat. Microbiol.">
        <title>Mediterranean grassland soil C-N compound turnover is dependent on rainfall and depth, and is mediated by genomically divergent microorganisms.</title>
        <authorList>
            <person name="Diamond S."/>
            <person name="Andeer P.F."/>
            <person name="Li Z."/>
            <person name="Crits-Christoph A."/>
            <person name="Burstein D."/>
            <person name="Anantharaman K."/>
            <person name="Lane K.R."/>
            <person name="Thomas B.C."/>
            <person name="Pan C."/>
            <person name="Northen T.R."/>
            <person name="Banfield J.F."/>
        </authorList>
    </citation>
    <scope>NUCLEOTIDE SEQUENCE [LARGE SCALE GENOMIC DNA]</scope>
    <source>
        <strain evidence="1">WS_4</strain>
    </source>
</reference>
<comment type="caution">
    <text evidence="1">The sequence shown here is derived from an EMBL/GenBank/DDBJ whole genome shotgun (WGS) entry which is preliminary data.</text>
</comment>
<name>A0A538STR0_UNCEI</name>
<evidence type="ECO:0008006" key="3">
    <source>
        <dbReference type="Google" id="ProtNLM"/>
    </source>
</evidence>
<accession>A0A538STR0</accession>
<evidence type="ECO:0000313" key="2">
    <source>
        <dbReference type="Proteomes" id="UP000319829"/>
    </source>
</evidence>
<dbReference type="EMBL" id="VBOU01000057">
    <property type="protein sequence ID" value="TMQ54731.1"/>
    <property type="molecule type" value="Genomic_DNA"/>
</dbReference>
<evidence type="ECO:0000313" key="1">
    <source>
        <dbReference type="EMBL" id="TMQ54731.1"/>
    </source>
</evidence>